<reference evidence="3" key="1">
    <citation type="submission" date="2013-11" db="EMBL/GenBank/DDBJ databases">
        <title>The Genome Sequence of Phytophthora parasitica IAC_01/95.</title>
        <authorList>
            <consortium name="The Broad Institute Genomics Platform"/>
            <person name="Russ C."/>
            <person name="Tyler B."/>
            <person name="Panabieres F."/>
            <person name="Shan W."/>
            <person name="Tripathy S."/>
            <person name="Grunwald N."/>
            <person name="Machado M."/>
            <person name="Johnson C.S."/>
            <person name="Arredondo F."/>
            <person name="Hong C."/>
            <person name="Coffey M."/>
            <person name="Young S.K."/>
            <person name="Zeng Q."/>
            <person name="Gargeya S."/>
            <person name="Fitzgerald M."/>
            <person name="Abouelleil A."/>
            <person name="Alvarado L."/>
            <person name="Chapman S.B."/>
            <person name="Gainer-Dewar J."/>
            <person name="Goldberg J."/>
            <person name="Griggs A."/>
            <person name="Gujja S."/>
            <person name="Hansen M."/>
            <person name="Howarth C."/>
            <person name="Imamovic A."/>
            <person name="Ireland A."/>
            <person name="Larimer J."/>
            <person name="McCowan C."/>
            <person name="Murphy C."/>
            <person name="Pearson M."/>
            <person name="Poon T.W."/>
            <person name="Priest M."/>
            <person name="Roberts A."/>
            <person name="Saif S."/>
            <person name="Shea T."/>
            <person name="Sykes S."/>
            <person name="Wortman J."/>
            <person name="Nusbaum C."/>
            <person name="Birren B."/>
        </authorList>
    </citation>
    <scope>NUCLEOTIDE SEQUENCE [LARGE SCALE GENOMIC DNA]</scope>
    <source>
        <strain evidence="3">IAC_01/95</strain>
    </source>
</reference>
<dbReference type="Proteomes" id="UP000054532">
    <property type="component" value="Unassembled WGS sequence"/>
</dbReference>
<dbReference type="Pfam" id="PF03184">
    <property type="entry name" value="DDE_1"/>
    <property type="match status" value="1"/>
</dbReference>
<feature type="non-terminal residue" evidence="3">
    <location>
        <position position="1"/>
    </location>
</feature>
<dbReference type="GO" id="GO:0003676">
    <property type="term" value="F:nucleic acid binding"/>
    <property type="evidence" value="ECO:0007669"/>
    <property type="project" value="InterPro"/>
</dbReference>
<feature type="chain" id="PRO_5004821796" description="DDE-1 domain-containing protein" evidence="1">
    <location>
        <begin position="22"/>
        <end position="182"/>
    </location>
</feature>
<dbReference type="InterPro" id="IPR004875">
    <property type="entry name" value="DDE_SF_endonuclease_dom"/>
</dbReference>
<organism evidence="3">
    <name type="scientific">Phytophthora nicotianae</name>
    <name type="common">Potato buckeye rot agent</name>
    <name type="synonym">Phytophthora parasitica</name>
    <dbReference type="NCBI Taxonomy" id="4792"/>
    <lineage>
        <taxon>Eukaryota</taxon>
        <taxon>Sar</taxon>
        <taxon>Stramenopiles</taxon>
        <taxon>Oomycota</taxon>
        <taxon>Peronosporomycetes</taxon>
        <taxon>Peronosporales</taxon>
        <taxon>Peronosporaceae</taxon>
        <taxon>Phytophthora</taxon>
    </lineage>
</organism>
<sequence length="182" mass="20726">NVGEFLPSFCFFVCLSYGAQAAPFCCIWRDPQWSSSSRAHGKPELSHKRHTLSPEKAHYDEERMLEWIDEVWKPSVCGPRLLLLDSLKIYKMASVRNAFENECCTAAEFISPGITGLAQPMDVSVMRVFKSLCRNYYVNHHAVNDFAQGAPARRIVPYGPRDAEENFIVDPPEEPEENNNNE</sequence>
<dbReference type="VEuPathDB" id="FungiDB:PPTG_06927"/>
<evidence type="ECO:0000259" key="2">
    <source>
        <dbReference type="Pfam" id="PF03184"/>
    </source>
</evidence>
<keyword evidence="1" id="KW-0732">Signal</keyword>
<accession>W2P5E7</accession>
<protein>
    <recommendedName>
        <fullName evidence="2">DDE-1 domain-containing protein</fullName>
    </recommendedName>
</protein>
<evidence type="ECO:0000256" key="1">
    <source>
        <dbReference type="SAM" id="SignalP"/>
    </source>
</evidence>
<proteinExistence type="predicted"/>
<feature type="domain" description="DDE-1" evidence="2">
    <location>
        <begin position="53"/>
        <end position="140"/>
    </location>
</feature>
<name>W2P5E7_PHYNI</name>
<gene>
    <name evidence="3" type="ORF">L914_00876</name>
</gene>
<feature type="non-terminal residue" evidence="3">
    <location>
        <position position="182"/>
    </location>
</feature>
<dbReference type="AlphaFoldDB" id="W2P5E7"/>
<dbReference type="EMBL" id="KI690582">
    <property type="protein sequence ID" value="ETM56036.1"/>
    <property type="molecule type" value="Genomic_DNA"/>
</dbReference>
<feature type="signal peptide" evidence="1">
    <location>
        <begin position="1"/>
        <end position="21"/>
    </location>
</feature>
<evidence type="ECO:0000313" key="3">
    <source>
        <dbReference type="EMBL" id="ETM56036.1"/>
    </source>
</evidence>